<dbReference type="OrthoDB" id="6678352at2759"/>
<evidence type="ECO:0000313" key="3">
    <source>
        <dbReference type="Proteomes" id="UP000005239"/>
    </source>
</evidence>
<reference evidence="3" key="1">
    <citation type="journal article" date="2008" name="Nat. Genet.">
        <title>The Pristionchus pacificus genome provides a unique perspective on nematode lifestyle and parasitism.</title>
        <authorList>
            <person name="Dieterich C."/>
            <person name="Clifton S.W."/>
            <person name="Schuster L.N."/>
            <person name="Chinwalla A."/>
            <person name="Delehaunty K."/>
            <person name="Dinkelacker I."/>
            <person name="Fulton L."/>
            <person name="Fulton R."/>
            <person name="Godfrey J."/>
            <person name="Minx P."/>
            <person name="Mitreva M."/>
            <person name="Roeseler W."/>
            <person name="Tian H."/>
            <person name="Witte H."/>
            <person name="Yang S.P."/>
            <person name="Wilson R.K."/>
            <person name="Sommer R.J."/>
        </authorList>
    </citation>
    <scope>NUCLEOTIDE SEQUENCE [LARGE SCALE GENOMIC DNA]</scope>
    <source>
        <strain evidence="3">PS312</strain>
    </source>
</reference>
<dbReference type="AlphaFoldDB" id="A0A2A6B6U5"/>
<accession>A0A8R1UPQ7</accession>
<keyword evidence="1" id="KW-0880">Kelch repeat</keyword>
<dbReference type="Proteomes" id="UP000005239">
    <property type="component" value="Unassembled WGS sequence"/>
</dbReference>
<name>A0A2A6B6U5_PRIPA</name>
<reference evidence="2" key="2">
    <citation type="submission" date="2022-06" db="UniProtKB">
        <authorList>
            <consortium name="EnsemblMetazoa"/>
        </authorList>
    </citation>
    <scope>IDENTIFICATION</scope>
    <source>
        <strain evidence="2">PS312</strain>
    </source>
</reference>
<proteinExistence type="predicted"/>
<gene>
    <name evidence="2" type="primary">WBGene00273899</name>
</gene>
<dbReference type="Gene3D" id="2.120.10.80">
    <property type="entry name" value="Kelch-type beta propeller"/>
    <property type="match status" value="1"/>
</dbReference>
<evidence type="ECO:0000313" key="2">
    <source>
        <dbReference type="EnsemblMetazoa" id="PPA35530.1"/>
    </source>
</evidence>
<dbReference type="InterPro" id="IPR006652">
    <property type="entry name" value="Kelch_1"/>
</dbReference>
<evidence type="ECO:0000256" key="1">
    <source>
        <dbReference type="ARBA" id="ARBA00022441"/>
    </source>
</evidence>
<keyword evidence="3" id="KW-1185">Reference proteome</keyword>
<protein>
    <submittedName>
        <fullName evidence="2">Uncharacterized protein</fullName>
    </submittedName>
</protein>
<sequence length="110" mass="12769">WGSQDESYDPIANNWARHTDLLHGRYQATLVVSNGRLFVCGGLQWIEKCDTVDTIEEYLPDSDEWIERGEFRVYDISQAKILTVPVPASIPIEGIFKKYDFLLLFVKLFR</sequence>
<dbReference type="Pfam" id="PF01344">
    <property type="entry name" value="Kelch_1"/>
    <property type="match status" value="1"/>
</dbReference>
<dbReference type="EnsemblMetazoa" id="PPA35530.1">
    <property type="protein sequence ID" value="PPA35530.1"/>
    <property type="gene ID" value="WBGene00273899"/>
</dbReference>
<organism evidence="2 3">
    <name type="scientific">Pristionchus pacificus</name>
    <name type="common">Parasitic nematode worm</name>
    <dbReference type="NCBI Taxonomy" id="54126"/>
    <lineage>
        <taxon>Eukaryota</taxon>
        <taxon>Metazoa</taxon>
        <taxon>Ecdysozoa</taxon>
        <taxon>Nematoda</taxon>
        <taxon>Chromadorea</taxon>
        <taxon>Rhabditida</taxon>
        <taxon>Rhabditina</taxon>
        <taxon>Diplogasteromorpha</taxon>
        <taxon>Diplogasteroidea</taxon>
        <taxon>Neodiplogasteridae</taxon>
        <taxon>Pristionchus</taxon>
    </lineage>
</organism>
<dbReference type="SUPFAM" id="SSF117281">
    <property type="entry name" value="Kelch motif"/>
    <property type="match status" value="1"/>
</dbReference>
<dbReference type="InterPro" id="IPR015915">
    <property type="entry name" value="Kelch-typ_b-propeller"/>
</dbReference>
<accession>A0A2A6B6U5</accession>